<keyword evidence="2" id="KW-1185">Reference proteome</keyword>
<dbReference type="InterPro" id="IPR007215">
    <property type="entry name" value="Sulphur_relay_TusB/DsrH"/>
</dbReference>
<evidence type="ECO:0008006" key="3">
    <source>
        <dbReference type="Google" id="ProtNLM"/>
    </source>
</evidence>
<protein>
    <recommendedName>
        <fullName evidence="3">tRNA 5-methylaminomethyl-2-thiouridine synthase TusB</fullName>
    </recommendedName>
</protein>
<dbReference type="Gene3D" id="3.40.1260.10">
    <property type="entry name" value="DsrEFH-like"/>
    <property type="match status" value="1"/>
</dbReference>
<dbReference type="PANTHER" id="PTHR37526">
    <property type="entry name" value="PROTEIN TUSB"/>
    <property type="match status" value="1"/>
</dbReference>
<dbReference type="PANTHER" id="PTHR37526:SF1">
    <property type="entry name" value="PROTEIN TUSB"/>
    <property type="match status" value="1"/>
</dbReference>
<dbReference type="SUPFAM" id="SSF75169">
    <property type="entry name" value="DsrEFH-like"/>
    <property type="match status" value="1"/>
</dbReference>
<dbReference type="AlphaFoldDB" id="A0A095WYB8"/>
<dbReference type="Pfam" id="PF04077">
    <property type="entry name" value="DsrH"/>
    <property type="match status" value="1"/>
</dbReference>
<proteinExistence type="predicted"/>
<dbReference type="HOGENOM" id="CLU_2368970_0_0_6"/>
<gene>
    <name evidence="1" type="ORF">HRUBRA_01983</name>
</gene>
<comment type="caution">
    <text evidence="1">The sequence shown here is derived from an EMBL/GenBank/DDBJ whole genome shotgun (WGS) entry which is preliminary data.</text>
</comment>
<dbReference type="GO" id="GO:1990228">
    <property type="term" value="C:sulfurtransferase complex"/>
    <property type="evidence" value="ECO:0007669"/>
    <property type="project" value="TreeGrafter"/>
</dbReference>
<organism evidence="1 2">
    <name type="scientific">Pseudohaliea rubra DSM 19751</name>
    <dbReference type="NCBI Taxonomy" id="1265313"/>
    <lineage>
        <taxon>Bacteria</taxon>
        <taxon>Pseudomonadati</taxon>
        <taxon>Pseudomonadota</taxon>
        <taxon>Gammaproteobacteria</taxon>
        <taxon>Cellvibrionales</taxon>
        <taxon>Halieaceae</taxon>
        <taxon>Pseudohaliea</taxon>
    </lineage>
</organism>
<dbReference type="Proteomes" id="UP000029640">
    <property type="component" value="Unassembled WGS sequence"/>
</dbReference>
<name>A0A095WYB8_9GAMM</name>
<dbReference type="PATRIC" id="fig|1265313.6.peg.1961"/>
<reference evidence="1 2" key="1">
    <citation type="journal article" date="2014" name="Genome Announc.">
        <title>Genome Sequence of Gammaproteobacterial Pseudohaliea rubra Type Strain DSM 19751, Isolated from Coastal Seawater of the Mediterranean Sea.</title>
        <authorList>
            <person name="Spring S."/>
            <person name="Fiebig A."/>
            <person name="Riedel T."/>
            <person name="Goker M."/>
            <person name="Klenk H.P."/>
        </authorList>
    </citation>
    <scope>NUCLEOTIDE SEQUENCE [LARGE SCALE GENOMIC DNA]</scope>
    <source>
        <strain evidence="1 2">DSM 19751</strain>
    </source>
</reference>
<sequence>MALHTVNLLPGARAAETVLAQLREGDAVLFHGDGAWHVAAPGLTAWAESGATLHVLAADLAACGLTERCDSRVAVADAAGFLALTEQHTAQRAWF</sequence>
<dbReference type="OrthoDB" id="9795117at2"/>
<dbReference type="EMBL" id="AUVB01000054">
    <property type="protein sequence ID" value="KGE03604.1"/>
    <property type="molecule type" value="Genomic_DNA"/>
</dbReference>
<accession>A0A095WYB8</accession>
<dbReference type="GO" id="GO:0002143">
    <property type="term" value="P:tRNA wobble position uridine thiolation"/>
    <property type="evidence" value="ECO:0007669"/>
    <property type="project" value="InterPro"/>
</dbReference>
<dbReference type="RefSeq" id="WP_035513587.1">
    <property type="nucleotide sequence ID" value="NZ_KN234745.1"/>
</dbReference>
<dbReference type="STRING" id="1265313.HRUBRA_01983"/>
<evidence type="ECO:0000313" key="2">
    <source>
        <dbReference type="Proteomes" id="UP000029640"/>
    </source>
</evidence>
<evidence type="ECO:0000313" key="1">
    <source>
        <dbReference type="EMBL" id="KGE03604.1"/>
    </source>
</evidence>
<dbReference type="InterPro" id="IPR027396">
    <property type="entry name" value="DsrEFH-like"/>
</dbReference>